<name>A0A923NM47_9FIRM</name>
<keyword evidence="1" id="KW-0479">Metal-binding</keyword>
<keyword evidence="5" id="KW-1185">Reference proteome</keyword>
<proteinExistence type="predicted"/>
<dbReference type="RefSeq" id="WP_187303558.1">
    <property type="nucleotide sequence ID" value="NZ_CBCTON010000035.1"/>
</dbReference>
<dbReference type="InterPro" id="IPR036409">
    <property type="entry name" value="Aldolase_II/adducin_N_sf"/>
</dbReference>
<sequence>MDEREVKRQVILAGKELVRRGLITRTWGNVSCRADDETFFITASGRDYQTLTEEEVVRVRLSDLSYEGRFLPSSEKKIHREIYRMKTDARFVIHTHQDNASAVSAMGKSFVRMPGSYPGIGKTLICADYGLSGTDRLCSNVKKALSISEGNVVILRNHGAVCYGRDYEEALAAACSLEEACEAYLKKLNPGILSRNKGDIREVGKHIIWNRSQILLDFAEKNKVMRPYLDDFAQLAGLKMDVLPQDQGAAEHAVRRGHSVIVRGIGALVTADTKEDALALSKITEKNAMAFFAARAVEGRPIKRRYCARMRRKYLRSYSKRIR</sequence>
<dbReference type="Gene3D" id="3.40.225.10">
    <property type="entry name" value="Class II aldolase/adducin N-terminal domain"/>
    <property type="match status" value="1"/>
</dbReference>
<accession>A0A923NM47</accession>
<dbReference type="AlphaFoldDB" id="A0A923NM47"/>
<dbReference type="Pfam" id="PF00596">
    <property type="entry name" value="Aldolase_II"/>
    <property type="match status" value="1"/>
</dbReference>
<evidence type="ECO:0000256" key="2">
    <source>
        <dbReference type="ARBA" id="ARBA00023239"/>
    </source>
</evidence>
<dbReference type="GO" id="GO:0005829">
    <property type="term" value="C:cytosol"/>
    <property type="evidence" value="ECO:0007669"/>
    <property type="project" value="TreeGrafter"/>
</dbReference>
<evidence type="ECO:0000313" key="4">
    <source>
        <dbReference type="EMBL" id="MBC6680460.1"/>
    </source>
</evidence>
<evidence type="ECO:0000313" key="5">
    <source>
        <dbReference type="Proteomes" id="UP000602647"/>
    </source>
</evidence>
<dbReference type="GO" id="GO:0016832">
    <property type="term" value="F:aldehyde-lyase activity"/>
    <property type="evidence" value="ECO:0007669"/>
    <property type="project" value="TreeGrafter"/>
</dbReference>
<comment type="caution">
    <text evidence="4">The sequence shown here is derived from an EMBL/GenBank/DDBJ whole genome shotgun (WGS) entry which is preliminary data.</text>
</comment>
<evidence type="ECO:0000259" key="3">
    <source>
        <dbReference type="SMART" id="SM01007"/>
    </source>
</evidence>
<dbReference type="InterPro" id="IPR050197">
    <property type="entry name" value="Aldolase_class_II_sugar_metab"/>
</dbReference>
<dbReference type="InterPro" id="IPR001303">
    <property type="entry name" value="Aldolase_II/adducin_N"/>
</dbReference>
<dbReference type="GO" id="GO:0019323">
    <property type="term" value="P:pentose catabolic process"/>
    <property type="evidence" value="ECO:0007669"/>
    <property type="project" value="TreeGrafter"/>
</dbReference>
<reference evidence="4" key="1">
    <citation type="submission" date="2020-08" db="EMBL/GenBank/DDBJ databases">
        <title>Genome public.</title>
        <authorList>
            <person name="Liu C."/>
            <person name="Sun Q."/>
        </authorList>
    </citation>
    <scope>NUCLEOTIDE SEQUENCE</scope>
    <source>
        <strain evidence="4">BX12</strain>
    </source>
</reference>
<dbReference type="PANTHER" id="PTHR22789:SF0">
    <property type="entry name" value="3-OXO-TETRONATE 4-PHOSPHATE DECARBOXYLASE-RELATED"/>
    <property type="match status" value="1"/>
</dbReference>
<dbReference type="PANTHER" id="PTHR22789">
    <property type="entry name" value="FUCULOSE PHOSPHATE ALDOLASE"/>
    <property type="match status" value="1"/>
</dbReference>
<protein>
    <submittedName>
        <fullName evidence="4">Class II aldolase/adducin family protein</fullName>
    </submittedName>
</protein>
<keyword evidence="2" id="KW-0456">Lyase</keyword>
<feature type="domain" description="Class II aldolase/adducin N-terminal" evidence="3">
    <location>
        <begin position="8"/>
        <end position="185"/>
    </location>
</feature>
<gene>
    <name evidence="4" type="ORF">H9L42_11580</name>
</gene>
<dbReference type="SUPFAM" id="SSF53639">
    <property type="entry name" value="AraD/HMP-PK domain-like"/>
    <property type="match status" value="1"/>
</dbReference>
<dbReference type="Proteomes" id="UP000602647">
    <property type="component" value="Unassembled WGS sequence"/>
</dbReference>
<dbReference type="GO" id="GO:0046872">
    <property type="term" value="F:metal ion binding"/>
    <property type="evidence" value="ECO:0007669"/>
    <property type="project" value="UniProtKB-KW"/>
</dbReference>
<dbReference type="SMART" id="SM01007">
    <property type="entry name" value="Aldolase_II"/>
    <property type="match status" value="1"/>
</dbReference>
<dbReference type="EMBL" id="JACRYT010000013">
    <property type="protein sequence ID" value="MBC6680460.1"/>
    <property type="molecule type" value="Genomic_DNA"/>
</dbReference>
<evidence type="ECO:0000256" key="1">
    <source>
        <dbReference type="ARBA" id="ARBA00022723"/>
    </source>
</evidence>
<organism evidence="4 5">
    <name type="scientific">Zhenpiania hominis</name>
    <dbReference type="NCBI Taxonomy" id="2763644"/>
    <lineage>
        <taxon>Bacteria</taxon>
        <taxon>Bacillati</taxon>
        <taxon>Bacillota</taxon>
        <taxon>Clostridia</taxon>
        <taxon>Peptostreptococcales</taxon>
        <taxon>Anaerovoracaceae</taxon>
        <taxon>Zhenpiania</taxon>
    </lineage>
</organism>